<dbReference type="GO" id="GO:0005634">
    <property type="term" value="C:nucleus"/>
    <property type="evidence" value="ECO:0007669"/>
    <property type="project" value="TreeGrafter"/>
</dbReference>
<dbReference type="PANTHER" id="PTHR19303">
    <property type="entry name" value="TRANSPOSON"/>
    <property type="match status" value="1"/>
</dbReference>
<evidence type="ECO:0000313" key="2">
    <source>
        <dbReference type="EMBL" id="RPA88557.1"/>
    </source>
</evidence>
<dbReference type="GO" id="GO:0003677">
    <property type="term" value="F:DNA binding"/>
    <property type="evidence" value="ECO:0007669"/>
    <property type="project" value="TreeGrafter"/>
</dbReference>
<protein>
    <submittedName>
        <fullName evidence="2">DDE-domain-containing protein</fullName>
    </submittedName>
</protein>
<feature type="domain" description="DDE-1" evidence="1">
    <location>
        <begin position="87"/>
        <end position="262"/>
    </location>
</feature>
<evidence type="ECO:0000259" key="1">
    <source>
        <dbReference type="Pfam" id="PF03184"/>
    </source>
</evidence>
<dbReference type="Pfam" id="PF03184">
    <property type="entry name" value="DDE_1"/>
    <property type="match status" value="1"/>
</dbReference>
<organism evidence="2 3">
    <name type="scientific">Choiromyces venosus 120613-1</name>
    <dbReference type="NCBI Taxonomy" id="1336337"/>
    <lineage>
        <taxon>Eukaryota</taxon>
        <taxon>Fungi</taxon>
        <taxon>Dikarya</taxon>
        <taxon>Ascomycota</taxon>
        <taxon>Pezizomycotina</taxon>
        <taxon>Pezizomycetes</taxon>
        <taxon>Pezizales</taxon>
        <taxon>Tuberaceae</taxon>
        <taxon>Choiromyces</taxon>
    </lineage>
</organism>
<name>A0A3N4IT70_9PEZI</name>
<dbReference type="PANTHER" id="PTHR19303:SF74">
    <property type="entry name" value="POGO TRANSPOSABLE ELEMENT WITH KRAB DOMAIN"/>
    <property type="match status" value="1"/>
</dbReference>
<evidence type="ECO:0000313" key="3">
    <source>
        <dbReference type="Proteomes" id="UP000276215"/>
    </source>
</evidence>
<dbReference type="AlphaFoldDB" id="A0A3N4IT70"/>
<gene>
    <name evidence="2" type="ORF">L873DRAFT_1824346</name>
</gene>
<dbReference type="InterPro" id="IPR050863">
    <property type="entry name" value="CenT-Element_Derived"/>
</dbReference>
<reference evidence="2 3" key="1">
    <citation type="journal article" date="2018" name="Nat. Ecol. Evol.">
        <title>Pezizomycetes genomes reveal the molecular basis of ectomycorrhizal truffle lifestyle.</title>
        <authorList>
            <person name="Murat C."/>
            <person name="Payen T."/>
            <person name="Noel B."/>
            <person name="Kuo A."/>
            <person name="Morin E."/>
            <person name="Chen J."/>
            <person name="Kohler A."/>
            <person name="Krizsan K."/>
            <person name="Balestrini R."/>
            <person name="Da Silva C."/>
            <person name="Montanini B."/>
            <person name="Hainaut M."/>
            <person name="Levati E."/>
            <person name="Barry K.W."/>
            <person name="Belfiori B."/>
            <person name="Cichocki N."/>
            <person name="Clum A."/>
            <person name="Dockter R.B."/>
            <person name="Fauchery L."/>
            <person name="Guy J."/>
            <person name="Iotti M."/>
            <person name="Le Tacon F."/>
            <person name="Lindquist E.A."/>
            <person name="Lipzen A."/>
            <person name="Malagnac F."/>
            <person name="Mello A."/>
            <person name="Molinier V."/>
            <person name="Miyauchi S."/>
            <person name="Poulain J."/>
            <person name="Riccioni C."/>
            <person name="Rubini A."/>
            <person name="Sitrit Y."/>
            <person name="Splivallo R."/>
            <person name="Traeger S."/>
            <person name="Wang M."/>
            <person name="Zifcakova L."/>
            <person name="Wipf D."/>
            <person name="Zambonelli A."/>
            <person name="Paolocci F."/>
            <person name="Nowrousian M."/>
            <person name="Ottonello S."/>
            <person name="Baldrian P."/>
            <person name="Spatafora J.W."/>
            <person name="Henrissat B."/>
            <person name="Nagy L.G."/>
            <person name="Aury J.M."/>
            <person name="Wincker P."/>
            <person name="Grigoriev I.V."/>
            <person name="Bonfante P."/>
            <person name="Martin F.M."/>
        </authorList>
    </citation>
    <scope>NUCLEOTIDE SEQUENCE [LARGE SCALE GENOMIC DNA]</scope>
    <source>
        <strain evidence="2 3">120613-1</strain>
    </source>
</reference>
<sequence>MAAEIVKMVPGKNWVAKFIERHPDLKIVRAAALENDRQIVPPESIEKFFNRLVQVLRPDSSRYKRVVMRATTAKKDQTFTTPSGATRLVTCIECITPTGKSIPPLFITKGTVFPKSILPGYEQLVEGFKFYLARTDNAFATQATGHEWLRKVFLPYSKPPDVEGRMPWRILILDGHASHRGQRFFELCYFNKDVPIWLPPHSSHLLQPLNLVTFGVLKQSFHNKLYRHMSRGVLKIRFQLFFKIYEDARAPAITERNCRHGFRHAGIVPLNIAVILEAAAPSDDDDDNSLPRNPLRLVQPEHASKSGREIALLLQQFHHDGKIWELGKLAQEVGQRLDAAEARDHTCQATLNWVETQLEEYRQPAPDTRRAPPSPNSQFLSYRAAARARGVLRSSPPSSPITCEADTIRGVHYDVPLF</sequence>
<dbReference type="OrthoDB" id="5471018at2759"/>
<accession>A0A3N4IT70</accession>
<dbReference type="STRING" id="1336337.A0A3N4IT70"/>
<proteinExistence type="predicted"/>
<dbReference type="InterPro" id="IPR004875">
    <property type="entry name" value="DDE_SF_endonuclease_dom"/>
</dbReference>
<dbReference type="Proteomes" id="UP000276215">
    <property type="component" value="Unassembled WGS sequence"/>
</dbReference>
<keyword evidence="3" id="KW-1185">Reference proteome</keyword>
<dbReference type="EMBL" id="ML120807">
    <property type="protein sequence ID" value="RPA88557.1"/>
    <property type="molecule type" value="Genomic_DNA"/>
</dbReference>